<dbReference type="InterPro" id="IPR012902">
    <property type="entry name" value="N_methyl_site"/>
</dbReference>
<protein>
    <submittedName>
        <fullName evidence="1">Uncharacterized protein</fullName>
    </submittedName>
</protein>
<reference evidence="1 2" key="1">
    <citation type="journal article" date="2005" name="Int. J. Syst. Evol. Microbiol.">
        <title>Nitrincola lacisaponensis gen. nov., sp. nov., a novel alkaliphilic bacterium isolated from an alkaline, saline lake.</title>
        <authorList>
            <person name="Dimitriu P.A."/>
            <person name="Shukla S.K."/>
            <person name="Conradt J."/>
            <person name="Marquez M.C."/>
            <person name="Ventosa A."/>
            <person name="Maglia A."/>
            <person name="Peyton B.M."/>
            <person name="Pinkart H.C."/>
            <person name="Mormile M.R."/>
        </authorList>
    </citation>
    <scope>NUCLEOTIDE SEQUENCE [LARGE SCALE GENOMIC DNA]</scope>
    <source>
        <strain evidence="1 2">4CA</strain>
    </source>
</reference>
<evidence type="ECO:0000313" key="2">
    <source>
        <dbReference type="Proteomes" id="UP000027318"/>
    </source>
</evidence>
<dbReference type="RefSeq" id="WP_036546700.1">
    <property type="nucleotide sequence ID" value="NZ_JMSZ01000024.1"/>
</dbReference>
<dbReference type="OrthoDB" id="6120687at2"/>
<dbReference type="NCBIfam" id="TIGR02532">
    <property type="entry name" value="IV_pilin_GFxxxE"/>
    <property type="match status" value="1"/>
</dbReference>
<sequence length="182" mass="20567">MKRLQAGFSLTELLVSLTLSSFLLLAMSSLLIAGKTNWQHQLRLTSAQEIERYTVVQLRRAIRQAEQVDEDSHPGLLILQYRAVEGSRNCLGQLQDAGQLYQDRFHVSDDQLRCNGQALINGVAQIHFSYAVDLNGDGRVLTEEYFDQPHCCFPVRSVGFELQLSGEPAPETQHYSAALRRY</sequence>
<proteinExistence type="predicted"/>
<organism evidence="1 2">
    <name type="scientific">Nitrincola lacisaponensis</name>
    <dbReference type="NCBI Taxonomy" id="267850"/>
    <lineage>
        <taxon>Bacteria</taxon>
        <taxon>Pseudomonadati</taxon>
        <taxon>Pseudomonadota</taxon>
        <taxon>Gammaproteobacteria</taxon>
        <taxon>Oceanospirillales</taxon>
        <taxon>Oceanospirillaceae</taxon>
        <taxon>Nitrincola</taxon>
    </lineage>
</organism>
<dbReference type="STRING" id="267850.ADINL_1806"/>
<evidence type="ECO:0000313" key="1">
    <source>
        <dbReference type="EMBL" id="KDE39766.1"/>
    </source>
</evidence>
<dbReference type="Pfam" id="PF07963">
    <property type="entry name" value="N_methyl"/>
    <property type="match status" value="1"/>
</dbReference>
<name>A0A063Y4R6_9GAMM</name>
<dbReference type="AlphaFoldDB" id="A0A063Y4R6"/>
<comment type="caution">
    <text evidence="1">The sequence shown here is derived from an EMBL/GenBank/DDBJ whole genome shotgun (WGS) entry which is preliminary data.</text>
</comment>
<dbReference type="EMBL" id="JMSZ01000024">
    <property type="protein sequence ID" value="KDE39766.1"/>
    <property type="molecule type" value="Genomic_DNA"/>
</dbReference>
<dbReference type="Proteomes" id="UP000027318">
    <property type="component" value="Unassembled WGS sequence"/>
</dbReference>
<accession>A0A063Y4R6</accession>
<keyword evidence="2" id="KW-1185">Reference proteome</keyword>
<gene>
    <name evidence="1" type="ORF">ADINL_1806</name>
</gene>